<dbReference type="EMBL" id="PYSW02000046">
    <property type="protein sequence ID" value="KAG2374333.1"/>
    <property type="molecule type" value="Genomic_DNA"/>
</dbReference>
<dbReference type="InterPro" id="IPR013154">
    <property type="entry name" value="ADH-like_N"/>
</dbReference>
<dbReference type="GO" id="GO:0016651">
    <property type="term" value="F:oxidoreductase activity, acting on NAD(P)H"/>
    <property type="evidence" value="ECO:0007669"/>
    <property type="project" value="TreeGrafter"/>
</dbReference>
<dbReference type="Gene3D" id="3.40.50.720">
    <property type="entry name" value="NAD(P)-binding Rossmann-like Domain"/>
    <property type="match status" value="1"/>
</dbReference>
<keyword evidence="5" id="KW-1185">Reference proteome</keyword>
<accession>A0AA88GFP3</accession>
<sequence length="356" mass="39814">MSNHTQRVVRVAEPNTQSASDLFIDPEYPIPSFSNNNNIPQALIKVYYTALNRADIMQRNGKYPPPPGSSPILGLEVSGYIEKFSTNSHEENGFKVGDRVMALVEGGGYSEFCIAPITQLFHCPKELSLKEASAIPEAFLTAFQCFFKIGKLFQRKGDLNVLIHAGASGVGLALIQLCKLSGLCSNICVTCGSNDKGEYCKTFGATHYVNYKEHAKWSERLSELLTEKTEVVPLIDYILDPIGGNHYLEQDVQVARLDAVIIGIASMGGASATIDLSQMLRKRLSIQYSTLRNRSPQYKAELFTEFQDYIKDAFVTKKLIPNIDRVFKMEDVSKAHEYMEQNKNNGKIILEIRHEE</sequence>
<evidence type="ECO:0000259" key="3">
    <source>
        <dbReference type="SMART" id="SM00829"/>
    </source>
</evidence>
<dbReference type="InterPro" id="IPR020843">
    <property type="entry name" value="ER"/>
</dbReference>
<dbReference type="SUPFAM" id="SSF50129">
    <property type="entry name" value="GroES-like"/>
    <property type="match status" value="1"/>
</dbReference>
<keyword evidence="1" id="KW-0521">NADP</keyword>
<dbReference type="PANTHER" id="PTHR48106:SF18">
    <property type="entry name" value="QUINONE OXIDOREDUCTASE PIG3"/>
    <property type="match status" value="1"/>
</dbReference>
<comment type="caution">
    <text evidence="4">The sequence shown here is derived from an EMBL/GenBank/DDBJ whole genome shotgun (WGS) entry which is preliminary data.</text>
</comment>
<dbReference type="CDD" id="cd05276">
    <property type="entry name" value="p53_inducible_oxidoreductase"/>
    <property type="match status" value="1"/>
</dbReference>
<name>A0AA88GFP3_NAELO</name>
<dbReference type="GO" id="GO:0070402">
    <property type="term" value="F:NADPH binding"/>
    <property type="evidence" value="ECO:0007669"/>
    <property type="project" value="TreeGrafter"/>
</dbReference>
<dbReference type="RefSeq" id="XP_044543507.1">
    <property type="nucleotide sequence ID" value="XM_044686499.1"/>
</dbReference>
<organism evidence="4 5">
    <name type="scientific">Naegleria lovaniensis</name>
    <name type="common">Amoeba</name>
    <dbReference type="NCBI Taxonomy" id="51637"/>
    <lineage>
        <taxon>Eukaryota</taxon>
        <taxon>Discoba</taxon>
        <taxon>Heterolobosea</taxon>
        <taxon>Tetramitia</taxon>
        <taxon>Eutetramitia</taxon>
        <taxon>Vahlkampfiidae</taxon>
        <taxon>Naegleria</taxon>
    </lineage>
</organism>
<evidence type="ECO:0000256" key="1">
    <source>
        <dbReference type="ARBA" id="ARBA00022857"/>
    </source>
</evidence>
<protein>
    <recommendedName>
        <fullName evidence="3">Enoyl reductase (ER) domain-containing protein</fullName>
    </recommendedName>
</protein>
<dbReference type="InterPro" id="IPR036291">
    <property type="entry name" value="NAD(P)-bd_dom_sf"/>
</dbReference>
<dbReference type="SMART" id="SM00829">
    <property type="entry name" value="PKS_ER"/>
    <property type="match status" value="1"/>
</dbReference>
<dbReference type="InterPro" id="IPR014189">
    <property type="entry name" value="Quinone_OxRdtase_PIG3"/>
</dbReference>
<evidence type="ECO:0000256" key="2">
    <source>
        <dbReference type="ARBA" id="ARBA00023002"/>
    </source>
</evidence>
<gene>
    <name evidence="4" type="ORF">C9374_010903</name>
</gene>
<proteinExistence type="predicted"/>
<dbReference type="Proteomes" id="UP000816034">
    <property type="component" value="Unassembled WGS sequence"/>
</dbReference>
<dbReference type="NCBIfam" id="TIGR02824">
    <property type="entry name" value="quinone_pig3"/>
    <property type="match status" value="1"/>
</dbReference>
<dbReference type="SUPFAM" id="SSF51735">
    <property type="entry name" value="NAD(P)-binding Rossmann-fold domains"/>
    <property type="match status" value="1"/>
</dbReference>
<keyword evidence="2" id="KW-0560">Oxidoreductase</keyword>
<dbReference type="InterPro" id="IPR011032">
    <property type="entry name" value="GroES-like_sf"/>
</dbReference>
<dbReference type="GeneID" id="68103357"/>
<dbReference type="Pfam" id="PF08240">
    <property type="entry name" value="ADH_N"/>
    <property type="match status" value="1"/>
</dbReference>
<evidence type="ECO:0000313" key="4">
    <source>
        <dbReference type="EMBL" id="KAG2374333.1"/>
    </source>
</evidence>
<dbReference type="AlphaFoldDB" id="A0AA88GFP3"/>
<reference evidence="4 5" key="1">
    <citation type="journal article" date="2018" name="BMC Genomics">
        <title>The genome of Naegleria lovaniensis, the basis for a comparative approach to unravel pathogenicity factors of the human pathogenic amoeba N. fowleri.</title>
        <authorList>
            <person name="Liechti N."/>
            <person name="Schurch N."/>
            <person name="Bruggmann R."/>
            <person name="Wittwer M."/>
        </authorList>
    </citation>
    <scope>NUCLEOTIDE SEQUENCE [LARGE SCALE GENOMIC DNA]</scope>
    <source>
        <strain evidence="4 5">ATCC 30569</strain>
    </source>
</reference>
<evidence type="ECO:0000313" key="5">
    <source>
        <dbReference type="Proteomes" id="UP000816034"/>
    </source>
</evidence>
<dbReference type="PANTHER" id="PTHR48106">
    <property type="entry name" value="QUINONE OXIDOREDUCTASE PIG3-RELATED"/>
    <property type="match status" value="1"/>
</dbReference>
<feature type="domain" description="Enoyl reductase (ER)" evidence="3">
    <location>
        <begin position="17"/>
        <end position="350"/>
    </location>
</feature>
<dbReference type="Pfam" id="PF00107">
    <property type="entry name" value="ADH_zinc_N"/>
    <property type="match status" value="1"/>
</dbReference>
<dbReference type="Gene3D" id="3.90.180.10">
    <property type="entry name" value="Medium-chain alcohol dehydrogenases, catalytic domain"/>
    <property type="match status" value="1"/>
</dbReference>
<dbReference type="InterPro" id="IPR013149">
    <property type="entry name" value="ADH-like_C"/>
</dbReference>